<evidence type="ECO:0000259" key="3">
    <source>
        <dbReference type="PROSITE" id="PS50110"/>
    </source>
</evidence>
<dbReference type="PANTHER" id="PTHR44591:SF3">
    <property type="entry name" value="RESPONSE REGULATORY DOMAIN-CONTAINING PROTEIN"/>
    <property type="match status" value="1"/>
</dbReference>
<dbReference type="SMART" id="SM00448">
    <property type="entry name" value="REC"/>
    <property type="match status" value="1"/>
</dbReference>
<name>A0A1G2CDI0_9BACT</name>
<protein>
    <recommendedName>
        <fullName evidence="3">Response regulatory domain-containing protein</fullName>
    </recommendedName>
</protein>
<dbReference type="PANTHER" id="PTHR44591">
    <property type="entry name" value="STRESS RESPONSE REGULATOR PROTEIN 1"/>
    <property type="match status" value="1"/>
</dbReference>
<dbReference type="Pfam" id="PF00072">
    <property type="entry name" value="Response_reg"/>
    <property type="match status" value="1"/>
</dbReference>
<dbReference type="STRING" id="1798650.A2945_01095"/>
<sequence>MASGKKVMIIEDDRFLSSLIKARLEKDGLEVKQAFDGEEAIQALKQSKPDLVVLDLIMPRVTGFEVLEAISLDPELHKIPIVILSNLAQDSDVAKAKSLGATEYFVKVRVSIDDVIQKVKSILQ</sequence>
<feature type="domain" description="Response regulatory" evidence="3">
    <location>
        <begin position="6"/>
        <end position="122"/>
    </location>
</feature>
<reference evidence="4 5" key="1">
    <citation type="journal article" date="2016" name="Nat. Commun.">
        <title>Thousands of microbial genomes shed light on interconnected biogeochemical processes in an aquifer system.</title>
        <authorList>
            <person name="Anantharaman K."/>
            <person name="Brown C.T."/>
            <person name="Hug L.A."/>
            <person name="Sharon I."/>
            <person name="Castelle C.J."/>
            <person name="Probst A.J."/>
            <person name="Thomas B.C."/>
            <person name="Singh A."/>
            <person name="Wilkins M.J."/>
            <person name="Karaoz U."/>
            <person name="Brodie E.L."/>
            <person name="Williams K.H."/>
            <person name="Hubbard S.S."/>
            <person name="Banfield J.F."/>
        </authorList>
    </citation>
    <scope>NUCLEOTIDE SEQUENCE [LARGE SCALE GENOMIC DNA]</scope>
</reference>
<dbReference type="InterPro" id="IPR011006">
    <property type="entry name" value="CheY-like_superfamily"/>
</dbReference>
<gene>
    <name evidence="4" type="ORF">A2945_01095</name>
</gene>
<accession>A0A1G2CDI0</accession>
<dbReference type="SUPFAM" id="SSF52172">
    <property type="entry name" value="CheY-like"/>
    <property type="match status" value="1"/>
</dbReference>
<evidence type="ECO:0000256" key="1">
    <source>
        <dbReference type="ARBA" id="ARBA00022553"/>
    </source>
</evidence>
<proteinExistence type="predicted"/>
<dbReference type="InterPro" id="IPR001789">
    <property type="entry name" value="Sig_transdc_resp-reg_receiver"/>
</dbReference>
<dbReference type="InterPro" id="IPR050595">
    <property type="entry name" value="Bact_response_regulator"/>
</dbReference>
<dbReference type="PROSITE" id="PS50110">
    <property type="entry name" value="RESPONSE_REGULATORY"/>
    <property type="match status" value="1"/>
</dbReference>
<dbReference type="Gene3D" id="3.40.50.2300">
    <property type="match status" value="1"/>
</dbReference>
<feature type="modified residue" description="4-aspartylphosphate" evidence="2">
    <location>
        <position position="55"/>
    </location>
</feature>
<dbReference type="GO" id="GO:0000160">
    <property type="term" value="P:phosphorelay signal transduction system"/>
    <property type="evidence" value="ECO:0007669"/>
    <property type="project" value="InterPro"/>
</dbReference>
<evidence type="ECO:0000256" key="2">
    <source>
        <dbReference type="PROSITE-ProRule" id="PRU00169"/>
    </source>
</evidence>
<dbReference type="EMBL" id="MHLA01000015">
    <property type="protein sequence ID" value="OGY99435.1"/>
    <property type="molecule type" value="Genomic_DNA"/>
</dbReference>
<comment type="caution">
    <text evidence="4">The sequence shown here is derived from an EMBL/GenBank/DDBJ whole genome shotgun (WGS) entry which is preliminary data.</text>
</comment>
<evidence type="ECO:0000313" key="5">
    <source>
        <dbReference type="Proteomes" id="UP000178880"/>
    </source>
</evidence>
<dbReference type="AlphaFoldDB" id="A0A1G2CDI0"/>
<evidence type="ECO:0000313" key="4">
    <source>
        <dbReference type="EMBL" id="OGY99435.1"/>
    </source>
</evidence>
<organism evidence="4 5">
    <name type="scientific">Candidatus Liptonbacteria bacterium RIFCSPLOWO2_01_FULL_52_25</name>
    <dbReference type="NCBI Taxonomy" id="1798650"/>
    <lineage>
        <taxon>Bacteria</taxon>
        <taxon>Candidatus Liptoniibacteriota</taxon>
    </lineage>
</organism>
<keyword evidence="1 2" id="KW-0597">Phosphoprotein</keyword>
<dbReference type="Proteomes" id="UP000178880">
    <property type="component" value="Unassembled WGS sequence"/>
</dbReference>